<dbReference type="SUPFAM" id="SSF54695">
    <property type="entry name" value="POZ domain"/>
    <property type="match status" value="1"/>
</dbReference>
<dbReference type="Pfam" id="PF00651">
    <property type="entry name" value="BTB"/>
    <property type="match status" value="1"/>
</dbReference>
<sequence>MWGQCRGQAVTTPAETPFHSLHDVFACFASPAVTWKPMELDVVLTNKVSDSVRLSFDEEETSDLKFNVDGKLIHVHKSILKIRCEHFRSMFQAHWGEDEKRELEDFCFGFALNHLTAVAQTEAFNKLDEPTIKILLTKLHDMVLLNIDNDFELGLHNIFVSKGED</sequence>
<reference evidence="2 3" key="1">
    <citation type="submission" date="2021-06" db="EMBL/GenBank/DDBJ databases">
        <title>Caerostris extrusa draft genome.</title>
        <authorList>
            <person name="Kono N."/>
            <person name="Arakawa K."/>
        </authorList>
    </citation>
    <scope>NUCLEOTIDE SEQUENCE [LARGE SCALE GENOMIC DNA]</scope>
</reference>
<dbReference type="PROSITE" id="PS50097">
    <property type="entry name" value="BTB"/>
    <property type="match status" value="1"/>
</dbReference>
<evidence type="ECO:0000313" key="2">
    <source>
        <dbReference type="EMBL" id="GIY98069.1"/>
    </source>
</evidence>
<dbReference type="InterPro" id="IPR011333">
    <property type="entry name" value="SKP1/BTB/POZ_sf"/>
</dbReference>
<accession>A0AAV4XVS2</accession>
<dbReference type="AlphaFoldDB" id="A0AAV4XVS2"/>
<name>A0AAV4XVS2_CAEEX</name>
<protein>
    <submittedName>
        <fullName evidence="2">RCC1 and BTB domain-containing protein 1</fullName>
    </submittedName>
</protein>
<proteinExistence type="predicted"/>
<dbReference type="Proteomes" id="UP001054945">
    <property type="component" value="Unassembled WGS sequence"/>
</dbReference>
<feature type="domain" description="BTB" evidence="1">
    <location>
        <begin position="62"/>
        <end position="141"/>
    </location>
</feature>
<organism evidence="2 3">
    <name type="scientific">Caerostris extrusa</name>
    <name type="common">Bark spider</name>
    <name type="synonym">Caerostris bankana</name>
    <dbReference type="NCBI Taxonomy" id="172846"/>
    <lineage>
        <taxon>Eukaryota</taxon>
        <taxon>Metazoa</taxon>
        <taxon>Ecdysozoa</taxon>
        <taxon>Arthropoda</taxon>
        <taxon>Chelicerata</taxon>
        <taxon>Arachnida</taxon>
        <taxon>Araneae</taxon>
        <taxon>Araneomorphae</taxon>
        <taxon>Entelegynae</taxon>
        <taxon>Araneoidea</taxon>
        <taxon>Araneidae</taxon>
        <taxon>Caerostris</taxon>
    </lineage>
</organism>
<comment type="caution">
    <text evidence="2">The sequence shown here is derived from an EMBL/GenBank/DDBJ whole genome shotgun (WGS) entry which is preliminary data.</text>
</comment>
<dbReference type="Gene3D" id="3.30.710.10">
    <property type="entry name" value="Potassium Channel Kv1.1, Chain A"/>
    <property type="match status" value="1"/>
</dbReference>
<evidence type="ECO:0000313" key="3">
    <source>
        <dbReference type="Proteomes" id="UP001054945"/>
    </source>
</evidence>
<evidence type="ECO:0000259" key="1">
    <source>
        <dbReference type="PROSITE" id="PS50097"/>
    </source>
</evidence>
<dbReference type="EMBL" id="BPLR01000876">
    <property type="protein sequence ID" value="GIY98069.1"/>
    <property type="molecule type" value="Genomic_DNA"/>
</dbReference>
<keyword evidence="3" id="KW-1185">Reference proteome</keyword>
<dbReference type="InterPro" id="IPR000210">
    <property type="entry name" value="BTB/POZ_dom"/>
</dbReference>
<gene>
    <name evidence="2" type="primary">RCBTB1</name>
    <name evidence="2" type="ORF">CEXT_307021</name>
</gene>